<gene>
    <name evidence="8" type="ORF">JCGZ_15062</name>
</gene>
<dbReference type="Proteomes" id="UP000027138">
    <property type="component" value="Unassembled WGS sequence"/>
</dbReference>
<dbReference type="GO" id="GO:0080043">
    <property type="term" value="F:quercetin 3-O-glucosyltransferase activity"/>
    <property type="evidence" value="ECO:0007669"/>
    <property type="project" value="TreeGrafter"/>
</dbReference>
<protein>
    <recommendedName>
        <fullName evidence="7">Glycosyltransferase</fullName>
        <ecNumber evidence="7">2.4.1.-</ecNumber>
    </recommendedName>
</protein>
<evidence type="ECO:0000313" key="8">
    <source>
        <dbReference type="EMBL" id="KDP45197.1"/>
    </source>
</evidence>
<dbReference type="UniPathway" id="UPA00009"/>
<evidence type="ECO:0000256" key="5">
    <source>
        <dbReference type="ARBA" id="ARBA00047606"/>
    </source>
</evidence>
<dbReference type="GO" id="GO:0009718">
    <property type="term" value="P:anthocyanin-containing compound biosynthetic process"/>
    <property type="evidence" value="ECO:0007669"/>
    <property type="project" value="UniProtKB-UniPathway"/>
</dbReference>
<dbReference type="PROSITE" id="PS00375">
    <property type="entry name" value="UDPGT"/>
    <property type="match status" value="1"/>
</dbReference>
<dbReference type="CDD" id="cd03784">
    <property type="entry name" value="GT1_Gtf-like"/>
    <property type="match status" value="1"/>
</dbReference>
<keyword evidence="3 6" id="KW-0328">Glycosyltransferase</keyword>
<dbReference type="AlphaFoldDB" id="A0A067L9W4"/>
<dbReference type="InterPro" id="IPR002213">
    <property type="entry name" value="UDP_glucos_trans"/>
</dbReference>
<dbReference type="FunFam" id="3.40.50.2000:FF:000019">
    <property type="entry name" value="Glycosyltransferase"/>
    <property type="match status" value="1"/>
</dbReference>
<name>A0A067L9W4_JATCU</name>
<evidence type="ECO:0000256" key="2">
    <source>
        <dbReference type="ARBA" id="ARBA00009995"/>
    </source>
</evidence>
<dbReference type="FunFam" id="3.40.50.2000:FF:000057">
    <property type="entry name" value="Glycosyltransferase"/>
    <property type="match status" value="1"/>
</dbReference>
<dbReference type="EC" id="2.4.1.-" evidence="7"/>
<organism evidence="8 9">
    <name type="scientific">Jatropha curcas</name>
    <name type="common">Barbados nut</name>
    <dbReference type="NCBI Taxonomy" id="180498"/>
    <lineage>
        <taxon>Eukaryota</taxon>
        <taxon>Viridiplantae</taxon>
        <taxon>Streptophyta</taxon>
        <taxon>Embryophyta</taxon>
        <taxon>Tracheophyta</taxon>
        <taxon>Spermatophyta</taxon>
        <taxon>Magnoliopsida</taxon>
        <taxon>eudicotyledons</taxon>
        <taxon>Gunneridae</taxon>
        <taxon>Pentapetalae</taxon>
        <taxon>rosids</taxon>
        <taxon>fabids</taxon>
        <taxon>Malpighiales</taxon>
        <taxon>Euphorbiaceae</taxon>
        <taxon>Crotonoideae</taxon>
        <taxon>Jatropheae</taxon>
        <taxon>Jatropha</taxon>
    </lineage>
</organism>
<reference evidence="8 9" key="1">
    <citation type="journal article" date="2014" name="PLoS ONE">
        <title>Global Analysis of Gene Expression Profiles in Physic Nut (Jatropha curcas L.) Seedlings Exposed to Salt Stress.</title>
        <authorList>
            <person name="Zhang L."/>
            <person name="Zhang C."/>
            <person name="Wu P."/>
            <person name="Chen Y."/>
            <person name="Li M."/>
            <person name="Jiang H."/>
            <person name="Wu G."/>
        </authorList>
    </citation>
    <scope>NUCLEOTIDE SEQUENCE [LARGE SCALE GENOMIC DNA]</scope>
    <source>
        <strain evidence="9">cv. GZQX0401</strain>
        <tissue evidence="8">Young leaves</tissue>
    </source>
</reference>
<evidence type="ECO:0000256" key="7">
    <source>
        <dbReference type="RuleBase" id="RU362057"/>
    </source>
</evidence>
<comment type="pathway">
    <text evidence="1">Pigment biosynthesis; anthocyanin biosynthesis.</text>
</comment>
<evidence type="ECO:0000256" key="4">
    <source>
        <dbReference type="ARBA" id="ARBA00022679"/>
    </source>
</evidence>
<proteinExistence type="inferred from homology"/>
<dbReference type="GO" id="GO:0080044">
    <property type="term" value="F:quercetin 7-O-glucosyltransferase activity"/>
    <property type="evidence" value="ECO:0007669"/>
    <property type="project" value="TreeGrafter"/>
</dbReference>
<evidence type="ECO:0000256" key="1">
    <source>
        <dbReference type="ARBA" id="ARBA00004935"/>
    </source>
</evidence>
<comment type="catalytic activity">
    <reaction evidence="5">
        <text>an anthocyanidin + UDP-alpha-D-glucose + H(+) = an anthocyanidin 3-O-beta-D-glucoside + UDP</text>
        <dbReference type="Rhea" id="RHEA:20093"/>
        <dbReference type="ChEBI" id="CHEBI:15378"/>
        <dbReference type="ChEBI" id="CHEBI:16307"/>
        <dbReference type="ChEBI" id="CHEBI:58223"/>
        <dbReference type="ChEBI" id="CHEBI:58885"/>
        <dbReference type="ChEBI" id="CHEBI:143576"/>
        <dbReference type="EC" id="2.4.1.115"/>
    </reaction>
</comment>
<dbReference type="OrthoDB" id="5835829at2759"/>
<dbReference type="SUPFAM" id="SSF53756">
    <property type="entry name" value="UDP-Glycosyltransferase/glycogen phosphorylase"/>
    <property type="match status" value="1"/>
</dbReference>
<keyword evidence="9" id="KW-1185">Reference proteome</keyword>
<dbReference type="PANTHER" id="PTHR11926">
    <property type="entry name" value="GLUCOSYL/GLUCURONOSYL TRANSFERASES"/>
    <property type="match status" value="1"/>
</dbReference>
<dbReference type="InterPro" id="IPR035595">
    <property type="entry name" value="UDP_glycos_trans_CS"/>
</dbReference>
<evidence type="ECO:0000313" key="9">
    <source>
        <dbReference type="Proteomes" id="UP000027138"/>
    </source>
</evidence>
<dbReference type="EMBL" id="KK914233">
    <property type="protein sequence ID" value="KDP45197.1"/>
    <property type="molecule type" value="Genomic_DNA"/>
</dbReference>
<dbReference type="GO" id="GO:0032787">
    <property type="term" value="P:monocarboxylic acid metabolic process"/>
    <property type="evidence" value="ECO:0007669"/>
    <property type="project" value="UniProtKB-ARBA"/>
</dbReference>
<evidence type="ECO:0000256" key="3">
    <source>
        <dbReference type="ARBA" id="ARBA00022676"/>
    </source>
</evidence>
<keyword evidence="4 6" id="KW-0808">Transferase</keyword>
<comment type="similarity">
    <text evidence="2 6">Belongs to the UDP-glycosyltransferase family.</text>
</comment>
<evidence type="ECO:0000256" key="6">
    <source>
        <dbReference type="RuleBase" id="RU003718"/>
    </source>
</evidence>
<dbReference type="Gene3D" id="3.40.50.2000">
    <property type="entry name" value="Glycogen Phosphorylase B"/>
    <property type="match status" value="2"/>
</dbReference>
<accession>A0A067L9W4</accession>
<dbReference type="PANTHER" id="PTHR11926:SF1484">
    <property type="entry name" value="GLYCOSYLTRANSFERASE"/>
    <property type="match status" value="1"/>
</dbReference>
<dbReference type="GO" id="GO:0047213">
    <property type="term" value="F:anthocyanidin 3-O-glucosyltransferase activity"/>
    <property type="evidence" value="ECO:0007669"/>
    <property type="project" value="UniProtKB-EC"/>
</dbReference>
<sequence>MENKPYKAHCIVLPHPAQGHINPMFQFSKRIQNKGVRVTLVTTKFVSKTIKHKPSSTSSIVLETISDGYDEGGIDQAESVEVYLESFKKVGTKTLCDLLDKLNDNGFPVSCIVYDAFMPWCLEVAKKNGLVGAVFFTQSCAVDIIYYNVYKGLIKPPLDRETQVLAPGLTPLEVEDLPSFVHHFGSDPAVFDMLVDQFSNIDEVDWVLCNTFYELEQEAADWLAKLWPLRTIGPTIPSMYLDKQLQDDKDYGFYIYKPNNEACKNWLNGKPKGSVVYVSFGSLATLATEQIEELSWALKSITISNNYYFLWVVRESEQTKLPRNFIQEISEKGNLVVKWSAQLDVLACEAIGCFVTHCGWNSTLEALSLGVPMVAMPQWTDRSTNAKYIMDVWKMGIRAHVDEKGIVREDAIRDCIQKVMDGERRECIKENVEKWKKLAKAAANGGGSSDRNITEFVDNLIQS</sequence>
<dbReference type="Pfam" id="PF00201">
    <property type="entry name" value="UDPGT"/>
    <property type="match status" value="1"/>
</dbReference>